<comment type="caution">
    <text evidence="1">The sequence shown here is derived from an EMBL/GenBank/DDBJ whole genome shotgun (WGS) entry which is preliminary data.</text>
</comment>
<accession>A0ABX0NZC4</accession>
<protein>
    <recommendedName>
        <fullName evidence="3">Transposase</fullName>
    </recommendedName>
</protein>
<organism evidence="1 2">
    <name type="scientific">Massilia mucilaginosa</name>
    <dbReference type="NCBI Taxonomy" id="2609282"/>
    <lineage>
        <taxon>Bacteria</taxon>
        <taxon>Pseudomonadati</taxon>
        <taxon>Pseudomonadota</taxon>
        <taxon>Betaproteobacteria</taxon>
        <taxon>Burkholderiales</taxon>
        <taxon>Oxalobacteraceae</taxon>
        <taxon>Telluria group</taxon>
        <taxon>Massilia</taxon>
    </lineage>
</organism>
<dbReference type="EMBL" id="WHJH01000044">
    <property type="protein sequence ID" value="NHZ92361.1"/>
    <property type="molecule type" value="Genomic_DNA"/>
</dbReference>
<evidence type="ECO:0000313" key="2">
    <source>
        <dbReference type="Proteomes" id="UP000609726"/>
    </source>
</evidence>
<evidence type="ECO:0008006" key="3">
    <source>
        <dbReference type="Google" id="ProtNLM"/>
    </source>
</evidence>
<dbReference type="Proteomes" id="UP000609726">
    <property type="component" value="Unassembled WGS sequence"/>
</dbReference>
<reference evidence="1 2" key="1">
    <citation type="submission" date="2019-10" db="EMBL/GenBank/DDBJ databases">
        <title>Taxonomy of Antarctic Massilia spp.: description of Massilia rubra sp. nov., Massilia aquatica sp. nov., Massilia mucilaginosa sp. nov., Massilia frigida sp. nov. isolated from streams, lakes and regoliths.</title>
        <authorList>
            <person name="Holochova P."/>
            <person name="Sedlacek I."/>
            <person name="Kralova S."/>
            <person name="Maslanova I."/>
            <person name="Busse H.-J."/>
            <person name="Stankova E."/>
            <person name="Vrbovska V."/>
            <person name="Kovarovic V."/>
            <person name="Bartak M."/>
            <person name="Svec P."/>
            <person name="Pantucek R."/>
        </authorList>
    </citation>
    <scope>NUCLEOTIDE SEQUENCE [LARGE SCALE GENOMIC DNA]</scope>
    <source>
        <strain evidence="1 2">CCM 8733</strain>
    </source>
</reference>
<name>A0ABX0NZC4_9BURK</name>
<evidence type="ECO:0000313" key="1">
    <source>
        <dbReference type="EMBL" id="NHZ92361.1"/>
    </source>
</evidence>
<proteinExistence type="predicted"/>
<dbReference type="RefSeq" id="WP_166881055.1">
    <property type="nucleotide sequence ID" value="NZ_WHJH01000044.1"/>
</dbReference>
<gene>
    <name evidence="1" type="ORF">F2P45_25625</name>
</gene>
<keyword evidence="2" id="KW-1185">Reference proteome</keyword>
<sequence length="97" mass="11585">MAHWWLGQNPQHVSGHRARSWGASVFGDFGEKARESRHQVFRHGKTVSAHILYIKYQRRQWYFKNDIENWKRPEQAYVADVMTRSLLYCINDDYAGE</sequence>